<comment type="catalytic activity">
    <reaction evidence="1 9">
        <text>(6R)-5,10-methylene-5,6,7,8-tetrahydrofolate + glycine + H2O = (6S)-5,6,7,8-tetrahydrofolate + L-serine</text>
        <dbReference type="Rhea" id="RHEA:15481"/>
        <dbReference type="ChEBI" id="CHEBI:15377"/>
        <dbReference type="ChEBI" id="CHEBI:15636"/>
        <dbReference type="ChEBI" id="CHEBI:33384"/>
        <dbReference type="ChEBI" id="CHEBI:57305"/>
        <dbReference type="ChEBI" id="CHEBI:57453"/>
        <dbReference type="EC" id="2.1.2.1"/>
    </reaction>
</comment>
<protein>
    <recommendedName>
        <fullName evidence="9">Serine hydroxymethyltransferase</fullName>
        <ecNumber evidence="9">2.1.2.1</ecNumber>
    </recommendedName>
</protein>
<evidence type="ECO:0000256" key="6">
    <source>
        <dbReference type="ARBA" id="ARBA00022679"/>
    </source>
</evidence>
<dbReference type="NCBIfam" id="NF000586">
    <property type="entry name" value="PRK00011.1"/>
    <property type="match status" value="1"/>
</dbReference>
<comment type="function">
    <text evidence="9">Interconversion of serine and glycine.</text>
</comment>
<dbReference type="FunFam" id="3.40.640.10:FF:000050">
    <property type="entry name" value="Serine hydroxymethyltransferase"/>
    <property type="match status" value="1"/>
</dbReference>
<keyword evidence="12" id="KW-1185">Reference proteome</keyword>
<dbReference type="GO" id="GO:0030170">
    <property type="term" value="F:pyridoxal phosphate binding"/>
    <property type="evidence" value="ECO:0007669"/>
    <property type="project" value="InterPro"/>
</dbReference>
<comment type="caution">
    <text evidence="11">The sequence shown here is derived from an EMBL/GenBank/DDBJ whole genome shotgun (WGS) entry which is preliminary data.</text>
</comment>
<dbReference type="Gene3D" id="3.90.1150.10">
    <property type="entry name" value="Aspartate Aminotransferase, domain 1"/>
    <property type="match status" value="1"/>
</dbReference>
<dbReference type="InterPro" id="IPR015422">
    <property type="entry name" value="PyrdxlP-dep_Trfase_small"/>
</dbReference>
<dbReference type="InterPro" id="IPR001085">
    <property type="entry name" value="Ser_HO-MeTrfase"/>
</dbReference>
<dbReference type="Pfam" id="PF00464">
    <property type="entry name" value="SHMT"/>
    <property type="match status" value="1"/>
</dbReference>
<dbReference type="GO" id="GO:0035999">
    <property type="term" value="P:tetrahydrofolate interconversion"/>
    <property type="evidence" value="ECO:0007669"/>
    <property type="project" value="InterPro"/>
</dbReference>
<accession>A0AAW1TCF0</accession>
<organism evidence="11 12">
    <name type="scientific">Apatococcus fuscideae</name>
    <dbReference type="NCBI Taxonomy" id="2026836"/>
    <lineage>
        <taxon>Eukaryota</taxon>
        <taxon>Viridiplantae</taxon>
        <taxon>Chlorophyta</taxon>
        <taxon>core chlorophytes</taxon>
        <taxon>Trebouxiophyceae</taxon>
        <taxon>Chlorellales</taxon>
        <taxon>Chlorellaceae</taxon>
        <taxon>Apatococcus</taxon>
    </lineage>
</organism>
<keyword evidence="7 8" id="KW-0663">Pyridoxal phosphate</keyword>
<dbReference type="PIRSF" id="PIRSF000412">
    <property type="entry name" value="SHMT"/>
    <property type="match status" value="1"/>
</dbReference>
<keyword evidence="6 9" id="KW-0808">Transferase</keyword>
<proteinExistence type="inferred from homology"/>
<dbReference type="PROSITE" id="PS00096">
    <property type="entry name" value="SHMT"/>
    <property type="match status" value="1"/>
</dbReference>
<evidence type="ECO:0000256" key="9">
    <source>
        <dbReference type="RuleBase" id="RU000585"/>
    </source>
</evidence>
<keyword evidence="5 9" id="KW-0554">One-carbon metabolism</keyword>
<dbReference type="PANTHER" id="PTHR11680:SF35">
    <property type="entry name" value="SERINE HYDROXYMETHYLTRANSFERASE 1"/>
    <property type="match status" value="1"/>
</dbReference>
<dbReference type="Gene3D" id="3.40.640.10">
    <property type="entry name" value="Type I PLP-dependent aspartate aminotransferase-like (Major domain)"/>
    <property type="match status" value="1"/>
</dbReference>
<dbReference type="HAMAP" id="MF_00051">
    <property type="entry name" value="SHMT"/>
    <property type="match status" value="1"/>
</dbReference>
<dbReference type="GO" id="GO:0004372">
    <property type="term" value="F:glycine hydroxymethyltransferase activity"/>
    <property type="evidence" value="ECO:0007669"/>
    <property type="project" value="UniProtKB-EC"/>
</dbReference>
<dbReference type="GO" id="GO:0005739">
    <property type="term" value="C:mitochondrion"/>
    <property type="evidence" value="ECO:0007669"/>
    <property type="project" value="TreeGrafter"/>
</dbReference>
<evidence type="ECO:0000256" key="4">
    <source>
        <dbReference type="ARBA" id="ARBA00006376"/>
    </source>
</evidence>
<dbReference type="InterPro" id="IPR049943">
    <property type="entry name" value="Ser_HO-MeTrfase-like"/>
</dbReference>
<reference evidence="11 12" key="1">
    <citation type="journal article" date="2024" name="Nat. Commun.">
        <title>Phylogenomics reveals the evolutionary origins of lichenization in chlorophyte algae.</title>
        <authorList>
            <person name="Puginier C."/>
            <person name="Libourel C."/>
            <person name="Otte J."/>
            <person name="Skaloud P."/>
            <person name="Haon M."/>
            <person name="Grisel S."/>
            <person name="Petersen M."/>
            <person name="Berrin J.G."/>
            <person name="Delaux P.M."/>
            <person name="Dal Grande F."/>
            <person name="Keller J."/>
        </authorList>
    </citation>
    <scope>NUCLEOTIDE SEQUENCE [LARGE SCALE GENOMIC DNA]</scope>
    <source>
        <strain evidence="11 12">SAG 2523</strain>
    </source>
</reference>
<evidence type="ECO:0000256" key="3">
    <source>
        <dbReference type="ARBA" id="ARBA00004777"/>
    </source>
</evidence>
<dbReference type="InterPro" id="IPR015421">
    <property type="entry name" value="PyrdxlP-dep_Trfase_major"/>
</dbReference>
<dbReference type="Proteomes" id="UP001485043">
    <property type="component" value="Unassembled WGS sequence"/>
</dbReference>
<evidence type="ECO:0000259" key="10">
    <source>
        <dbReference type="Pfam" id="PF00464"/>
    </source>
</evidence>
<evidence type="ECO:0000256" key="1">
    <source>
        <dbReference type="ARBA" id="ARBA00001528"/>
    </source>
</evidence>
<dbReference type="SUPFAM" id="SSF53383">
    <property type="entry name" value="PLP-dependent transferases"/>
    <property type="match status" value="1"/>
</dbReference>
<dbReference type="AlphaFoldDB" id="A0AAW1TCF0"/>
<dbReference type="InterPro" id="IPR019798">
    <property type="entry name" value="Ser_HO-MeTrfase_PLP_BS"/>
</dbReference>
<evidence type="ECO:0000313" key="12">
    <source>
        <dbReference type="Proteomes" id="UP001485043"/>
    </source>
</evidence>
<feature type="modified residue" description="N6-(pyridoxal phosphate)lysine" evidence="8">
    <location>
        <position position="244"/>
    </location>
</feature>
<dbReference type="InterPro" id="IPR015424">
    <property type="entry name" value="PyrdxlP-dep_Trfase"/>
</dbReference>
<dbReference type="InterPro" id="IPR039429">
    <property type="entry name" value="SHMT-like_dom"/>
</dbReference>
<evidence type="ECO:0000256" key="7">
    <source>
        <dbReference type="ARBA" id="ARBA00022898"/>
    </source>
</evidence>
<feature type="domain" description="Serine hydroxymethyltransferase-like" evidence="10">
    <location>
        <begin position="12"/>
        <end position="414"/>
    </location>
</feature>
<dbReference type="CDD" id="cd00378">
    <property type="entry name" value="SHMT"/>
    <property type="match status" value="1"/>
</dbReference>
<gene>
    <name evidence="11" type="ORF">WJX84_003199</name>
</gene>
<evidence type="ECO:0000256" key="8">
    <source>
        <dbReference type="PIRSR" id="PIRSR000412-50"/>
    </source>
</evidence>
<sequence length="485" mass="53589">MEGVFPEGLKRLRDADAEVFGIIEDEKVRQWTGIELIASENFTSSPVIEALGSCLTNKYSEGQPGARYYGGNEHIDRIENLCKSRALDAYRLDPASWGVNVQPYSGSPANFAVYTALLNPHDRIMGLDLPSGGHLTHGYYTANGKKISATSIFFESLAYKVNPETGLIDYDKLQERALDFRPKMIICGGSAYPRDWDYKRLYEIAQKAGSYLLCDMAHISGLVAAEEAAQPFEYCDIVSTTTHKSLRGPRAGMIFYRKGAKPTARMSKGEKEGVTYDFEDKINFAVFPALQGGPHNHQIAALAVALKYAKTPEFKAYQKQVRANARAIGKKLMSLGYKMVTDGTDNHLVLWDLKPQGLTGNKLEKACDLCHITLNKNAVVGDVSALAPGGARVGTPAMTSRGLKEADFEQIGEFLHRAVQICLEVQESHGKLLKDWNRGIEENTKLKELAHDVVKFSTSFEMPGFDVKALANYSDFNGKLHGEKN</sequence>
<dbReference type="PANTHER" id="PTHR11680">
    <property type="entry name" value="SERINE HYDROXYMETHYLTRANSFERASE"/>
    <property type="match status" value="1"/>
</dbReference>
<name>A0AAW1TCF0_9CHLO</name>
<dbReference type="EMBL" id="JALJOV010000140">
    <property type="protein sequence ID" value="KAK9866691.1"/>
    <property type="molecule type" value="Genomic_DNA"/>
</dbReference>
<comment type="cofactor">
    <cofactor evidence="2 8 9">
        <name>pyridoxal 5'-phosphate</name>
        <dbReference type="ChEBI" id="CHEBI:597326"/>
    </cofactor>
</comment>
<evidence type="ECO:0000313" key="11">
    <source>
        <dbReference type="EMBL" id="KAK9866691.1"/>
    </source>
</evidence>
<comment type="similarity">
    <text evidence="4 9">Belongs to the SHMT family.</text>
</comment>
<evidence type="ECO:0000256" key="2">
    <source>
        <dbReference type="ARBA" id="ARBA00001933"/>
    </source>
</evidence>
<comment type="pathway">
    <text evidence="3 9">One-carbon metabolism; tetrahydrofolate interconversion.</text>
</comment>
<dbReference type="GO" id="GO:0019264">
    <property type="term" value="P:glycine biosynthetic process from serine"/>
    <property type="evidence" value="ECO:0007669"/>
    <property type="project" value="InterPro"/>
</dbReference>
<evidence type="ECO:0000256" key="5">
    <source>
        <dbReference type="ARBA" id="ARBA00022563"/>
    </source>
</evidence>
<dbReference type="EC" id="2.1.2.1" evidence="9"/>